<feature type="transmembrane region" description="Helical" evidence="1">
    <location>
        <begin position="12"/>
        <end position="33"/>
    </location>
</feature>
<organism evidence="2 3">
    <name type="scientific">Limnothrix redekei LRLZ20PSL1</name>
    <dbReference type="NCBI Taxonomy" id="3112953"/>
    <lineage>
        <taxon>Bacteria</taxon>
        <taxon>Bacillati</taxon>
        <taxon>Cyanobacteriota</taxon>
        <taxon>Cyanophyceae</taxon>
        <taxon>Pseudanabaenales</taxon>
        <taxon>Pseudanabaenaceae</taxon>
        <taxon>Limnothrix</taxon>
    </lineage>
</organism>
<feature type="transmembrane region" description="Helical" evidence="1">
    <location>
        <begin position="53"/>
        <end position="71"/>
    </location>
</feature>
<keyword evidence="1" id="KW-0472">Membrane</keyword>
<dbReference type="RefSeq" id="WP_393010896.1">
    <property type="nucleotide sequence ID" value="NZ_JAZAQF010000022.1"/>
</dbReference>
<keyword evidence="1" id="KW-0812">Transmembrane</keyword>
<evidence type="ECO:0000313" key="3">
    <source>
        <dbReference type="Proteomes" id="UP001604335"/>
    </source>
</evidence>
<evidence type="ECO:0000256" key="1">
    <source>
        <dbReference type="SAM" id="Phobius"/>
    </source>
</evidence>
<keyword evidence="3" id="KW-1185">Reference proteome</keyword>
<feature type="transmembrane region" description="Helical" evidence="1">
    <location>
        <begin position="129"/>
        <end position="149"/>
    </location>
</feature>
<feature type="transmembrane region" description="Helical" evidence="1">
    <location>
        <begin position="201"/>
        <end position="221"/>
    </location>
</feature>
<accession>A0ABW7C6M7</accession>
<dbReference type="Proteomes" id="UP001604335">
    <property type="component" value="Unassembled WGS sequence"/>
</dbReference>
<gene>
    <name evidence="2" type="ORF">VPK24_04320</name>
</gene>
<comment type="caution">
    <text evidence="2">The sequence shown here is derived from an EMBL/GenBank/DDBJ whole genome shotgun (WGS) entry which is preliminary data.</text>
</comment>
<name>A0ABW7C6M7_9CYAN</name>
<feature type="transmembrane region" description="Helical" evidence="1">
    <location>
        <begin position="91"/>
        <end position="117"/>
    </location>
</feature>
<sequence>MELKVALSARRVLGWLLVAVVLLTLAGTAVQVAKYAFGYREGWTRLFNLDREYNLPSLFSTGLLGSCALLLRAIGQRAAALGDRWAPSWRLLGGIFTFLALDEWFSIHEILILPNLAKWAGLPGFLKQIWVIPAAIAVGWGAWRFWPFWRQLPPKLRGRSLLAGCLYVSGALLMEMVGGAYSADQGQQNLTYALLTVVEEVAEMLGTTLFLWALLVHLGSWSGKFSLVLDLGDRNLSDRNLSDRRDPQDPQQP</sequence>
<dbReference type="EMBL" id="JAZAQF010000022">
    <property type="protein sequence ID" value="MFG3816853.1"/>
    <property type="molecule type" value="Genomic_DNA"/>
</dbReference>
<protein>
    <submittedName>
        <fullName evidence="2">Uncharacterized protein</fullName>
    </submittedName>
</protein>
<reference evidence="3" key="1">
    <citation type="journal article" date="2024" name="Algal Res.">
        <title>Biochemical, toxicological and genomic investigation of a high-biomass producing Limnothrix strain isolated from Italian shallow drinking water reservoir.</title>
        <authorList>
            <person name="Simonazzi M."/>
            <person name="Shishido T.K."/>
            <person name="Delbaje E."/>
            <person name="Wahlsten M."/>
            <person name="Fewer D.P."/>
            <person name="Sivonen K."/>
            <person name="Pezzolesi L."/>
            <person name="Pistocchi R."/>
        </authorList>
    </citation>
    <scope>NUCLEOTIDE SEQUENCE [LARGE SCALE GENOMIC DNA]</scope>
    <source>
        <strain evidence="3">LRLZ20PSL1</strain>
    </source>
</reference>
<proteinExistence type="predicted"/>
<keyword evidence="1" id="KW-1133">Transmembrane helix</keyword>
<evidence type="ECO:0000313" key="2">
    <source>
        <dbReference type="EMBL" id="MFG3816853.1"/>
    </source>
</evidence>
<feature type="transmembrane region" description="Helical" evidence="1">
    <location>
        <begin position="161"/>
        <end position="181"/>
    </location>
</feature>